<protein>
    <submittedName>
        <fullName evidence="2">Unplaced genomic scaffold GYMLUscaffold_86, whole genome shotgun sequence</fullName>
    </submittedName>
</protein>
<evidence type="ECO:0000313" key="3">
    <source>
        <dbReference type="Proteomes" id="UP000053593"/>
    </source>
</evidence>
<dbReference type="Proteomes" id="UP000053593">
    <property type="component" value="Unassembled WGS sequence"/>
</dbReference>
<dbReference type="HOGENOM" id="CLU_1643891_0_0_1"/>
<sequence length="161" mass="17974">MALESGRPKRHTEMNLDDENTLRQCRIQRSRSSECVNDSRSSFRRGRGGGYGSEDVTGKDLEGVDGRIDGNFDKDLGGRDLLSIPVLKSASILRTRERYRTVRIATSTTSGVHETDAAVFSLLPNSVVSPSSYLPPPSRIRVASRRYRHAEPLYACHKHND</sequence>
<keyword evidence="3" id="KW-1185">Reference proteome</keyword>
<evidence type="ECO:0000313" key="2">
    <source>
        <dbReference type="EMBL" id="KIK53046.1"/>
    </source>
</evidence>
<feature type="region of interest" description="Disordered" evidence="1">
    <location>
        <begin position="1"/>
        <end position="59"/>
    </location>
</feature>
<organism evidence="2 3">
    <name type="scientific">Collybiopsis luxurians FD-317 M1</name>
    <dbReference type="NCBI Taxonomy" id="944289"/>
    <lineage>
        <taxon>Eukaryota</taxon>
        <taxon>Fungi</taxon>
        <taxon>Dikarya</taxon>
        <taxon>Basidiomycota</taxon>
        <taxon>Agaricomycotina</taxon>
        <taxon>Agaricomycetes</taxon>
        <taxon>Agaricomycetidae</taxon>
        <taxon>Agaricales</taxon>
        <taxon>Marasmiineae</taxon>
        <taxon>Omphalotaceae</taxon>
        <taxon>Collybiopsis</taxon>
        <taxon>Collybiopsis luxurians</taxon>
    </lineage>
</organism>
<reference evidence="2 3" key="1">
    <citation type="submission" date="2014-04" db="EMBL/GenBank/DDBJ databases">
        <title>Evolutionary Origins and Diversification of the Mycorrhizal Mutualists.</title>
        <authorList>
            <consortium name="DOE Joint Genome Institute"/>
            <consortium name="Mycorrhizal Genomics Consortium"/>
            <person name="Kohler A."/>
            <person name="Kuo A."/>
            <person name="Nagy L.G."/>
            <person name="Floudas D."/>
            <person name="Copeland A."/>
            <person name="Barry K.W."/>
            <person name="Cichocki N."/>
            <person name="Veneault-Fourrey C."/>
            <person name="LaButti K."/>
            <person name="Lindquist E.A."/>
            <person name="Lipzen A."/>
            <person name="Lundell T."/>
            <person name="Morin E."/>
            <person name="Murat C."/>
            <person name="Riley R."/>
            <person name="Ohm R."/>
            <person name="Sun H."/>
            <person name="Tunlid A."/>
            <person name="Henrissat B."/>
            <person name="Grigoriev I.V."/>
            <person name="Hibbett D.S."/>
            <person name="Martin F."/>
        </authorList>
    </citation>
    <scope>NUCLEOTIDE SEQUENCE [LARGE SCALE GENOMIC DNA]</scope>
    <source>
        <strain evidence="2 3">FD-317 M1</strain>
    </source>
</reference>
<dbReference type="AlphaFoldDB" id="A0A0D0BEM8"/>
<accession>A0A0D0BEM8</accession>
<gene>
    <name evidence="2" type="ORF">GYMLUDRAFT_250751</name>
</gene>
<proteinExistence type="predicted"/>
<evidence type="ECO:0000256" key="1">
    <source>
        <dbReference type="SAM" id="MobiDB-lite"/>
    </source>
</evidence>
<dbReference type="EMBL" id="KN834834">
    <property type="protein sequence ID" value="KIK53046.1"/>
    <property type="molecule type" value="Genomic_DNA"/>
</dbReference>
<name>A0A0D0BEM8_9AGAR</name>